<dbReference type="NCBIfam" id="NF041770">
    <property type="entry name" value="CFI_box_CTERM"/>
    <property type="match status" value="1"/>
</dbReference>
<protein>
    <submittedName>
        <fullName evidence="4">CFI-box-CTERM domain-containing protein</fullName>
    </submittedName>
</protein>
<dbReference type="SUPFAM" id="SSF51120">
    <property type="entry name" value="beta-Roll"/>
    <property type="match status" value="1"/>
</dbReference>
<proteinExistence type="predicted"/>
<evidence type="ECO:0000256" key="3">
    <source>
        <dbReference type="SAM" id="MobiDB-lite"/>
    </source>
</evidence>
<evidence type="ECO:0000313" key="5">
    <source>
        <dbReference type="Proteomes" id="UP001595557"/>
    </source>
</evidence>
<reference evidence="5" key="1">
    <citation type="journal article" date="2019" name="Int. J. Syst. Evol. Microbiol.">
        <title>The Global Catalogue of Microorganisms (GCM) 10K type strain sequencing project: providing services to taxonomists for standard genome sequencing and annotation.</title>
        <authorList>
            <consortium name="The Broad Institute Genomics Platform"/>
            <consortium name="The Broad Institute Genome Sequencing Center for Infectious Disease"/>
            <person name="Wu L."/>
            <person name="Ma J."/>
        </authorList>
    </citation>
    <scope>NUCLEOTIDE SEQUENCE [LARGE SCALE GENOMIC DNA]</scope>
    <source>
        <strain evidence="5">KCTC 52239</strain>
    </source>
</reference>
<name>A0ABV7II81_9RHOB</name>
<dbReference type="Proteomes" id="UP001595557">
    <property type="component" value="Unassembled WGS sequence"/>
</dbReference>
<evidence type="ECO:0000313" key="4">
    <source>
        <dbReference type="EMBL" id="MFC3170263.1"/>
    </source>
</evidence>
<dbReference type="InterPro" id="IPR017853">
    <property type="entry name" value="GH"/>
</dbReference>
<dbReference type="PROSITE" id="PS00330">
    <property type="entry name" value="HEMOLYSIN_CALCIUM"/>
    <property type="match status" value="3"/>
</dbReference>
<dbReference type="Gene3D" id="3.20.20.80">
    <property type="entry name" value="Glycosidases"/>
    <property type="match status" value="1"/>
</dbReference>
<comment type="caution">
    <text evidence="4">The sequence shown here is derived from an EMBL/GenBank/DDBJ whole genome shotgun (WGS) entry which is preliminary data.</text>
</comment>
<dbReference type="InterPro" id="IPR049886">
    <property type="entry name" value="CFI_box_CTERM_dom"/>
</dbReference>
<dbReference type="Gene3D" id="2.150.10.10">
    <property type="entry name" value="Serralysin-like metalloprotease, C-terminal"/>
    <property type="match status" value="1"/>
</dbReference>
<dbReference type="InterPro" id="IPR011049">
    <property type="entry name" value="Serralysin-like_metalloprot_C"/>
</dbReference>
<evidence type="ECO:0000256" key="1">
    <source>
        <dbReference type="ARBA" id="ARBA00004613"/>
    </source>
</evidence>
<dbReference type="InterPro" id="IPR018511">
    <property type="entry name" value="Hemolysin-typ_Ca-bd_CS"/>
</dbReference>
<dbReference type="PANTHER" id="PTHR38340">
    <property type="entry name" value="S-LAYER PROTEIN"/>
    <property type="match status" value="1"/>
</dbReference>
<keyword evidence="2" id="KW-0964">Secreted</keyword>
<feature type="compositionally biased region" description="Acidic residues" evidence="3">
    <location>
        <begin position="706"/>
        <end position="732"/>
    </location>
</feature>
<organism evidence="4 5">
    <name type="scientific">Paracoccus fontiphilus</name>
    <dbReference type="NCBI Taxonomy" id="1815556"/>
    <lineage>
        <taxon>Bacteria</taxon>
        <taxon>Pseudomonadati</taxon>
        <taxon>Pseudomonadota</taxon>
        <taxon>Alphaproteobacteria</taxon>
        <taxon>Rhodobacterales</taxon>
        <taxon>Paracoccaceae</taxon>
        <taxon>Paracoccus</taxon>
    </lineage>
</organism>
<evidence type="ECO:0000256" key="2">
    <source>
        <dbReference type="ARBA" id="ARBA00022525"/>
    </source>
</evidence>
<dbReference type="Pfam" id="PF00353">
    <property type="entry name" value="HemolysinCabind"/>
    <property type="match status" value="2"/>
</dbReference>
<dbReference type="PANTHER" id="PTHR38340:SF1">
    <property type="entry name" value="S-LAYER PROTEIN"/>
    <property type="match status" value="1"/>
</dbReference>
<keyword evidence="5" id="KW-1185">Reference proteome</keyword>
<feature type="region of interest" description="Disordered" evidence="3">
    <location>
        <begin position="688"/>
        <end position="759"/>
    </location>
</feature>
<comment type="subcellular location">
    <subcellularLocation>
        <location evidence="1">Secreted</location>
    </subcellularLocation>
</comment>
<gene>
    <name evidence="4" type="ORF">ACFOD7_19675</name>
</gene>
<dbReference type="PRINTS" id="PR00313">
    <property type="entry name" value="CABNDNGRPT"/>
</dbReference>
<accession>A0ABV7II81</accession>
<dbReference type="InterPro" id="IPR001343">
    <property type="entry name" value="Hemolysn_Ca-bd"/>
</dbReference>
<dbReference type="EMBL" id="JBHRTE010000097">
    <property type="protein sequence ID" value="MFC3170263.1"/>
    <property type="molecule type" value="Genomic_DNA"/>
</dbReference>
<dbReference type="SUPFAM" id="SSF51445">
    <property type="entry name" value="(Trans)glycosidases"/>
    <property type="match status" value="1"/>
</dbReference>
<dbReference type="InterPro" id="IPR050557">
    <property type="entry name" value="RTX_toxin/Mannuronan_C5-epim"/>
</dbReference>
<feature type="compositionally biased region" description="Acidic residues" evidence="3">
    <location>
        <begin position="742"/>
        <end position="758"/>
    </location>
</feature>
<sequence length="846" mass="92133">MGLVNQGHFGGNIVLTNDSAKVGSPFREMLDEVKFTNLRYPGGGITEDQTWENGGLSKMFGAPMVPNSTNYIMTLREALHLCEDNGSSISIVIPTFQFYNKLDHSFKTAEFQKYIDQLEKAILEHPTVKISGFEIGNEYWSEINATDYGIIANKQIPILNGLNARLVSQHGENWDQPDIGLQAGAAWRASGVQESKQIASQISLENRDLVDVIHQHAYPNPHKSFELQKDGIVKPASIFETLDGFRSDLKISLSEFNIGIHEGDGDFYGVNQGAIWIEEFSRYVDSNVSSMDHWGLAYKWLTTKFYDTKFPPGESNGGEIAAIATPMGQIYDLASSHLISKSTMTDKAAVSGFQIHGQLGITGFEEAGERIVFLSNMSGKDASVDLSGFSGKAIFVHHIVPADSPETTWHDESAVSLPSADKIVDARGDMKVISGSGLNDELSLGNNQMLVVIIGDPNKDYTIEGAHKATDSMTEQVDDLIIGGNGKDILRGHVGDDTLDGGRGNDVLLGGCGDDDLSGGEGHDILFSGNGADTLSGGKGNDVLAIAGETSSNTVTATTGEGADLIVMDGGRDVVIEDFSKDDMLGFGGLFTDRDAFETSLHIQKDDLSIALPTGKIVSLIGGAQYASGLADQIFDFTPSADAADQVDRIFENLTADQYDEIGWSLEEITWTEGHDETVWRDRTEMYDEIGPDVPGGMPEPHYPDEIPEAEPDENEDAEEPSDPSDEEPEVDNPDHDWELPVNDEDPELPPPGNEEEDHAGGACFVATAAYGDPLHPDVVALRAFRDIHLVRFRLGRQFIRFYWKVGPKLAHVTTPTNWLGRLTRSLLSSLVRGGKSMSRKGRFPV</sequence>
<dbReference type="RefSeq" id="WP_207471466.1">
    <property type="nucleotide sequence ID" value="NZ_JAFNAW010000072.1"/>
</dbReference>